<evidence type="ECO:0000313" key="3">
    <source>
        <dbReference type="EMBL" id="AKU90766.1"/>
    </source>
</evidence>
<protein>
    <submittedName>
        <fullName evidence="3">Mobile element protein</fullName>
    </submittedName>
</protein>
<dbReference type="InterPro" id="IPR012337">
    <property type="entry name" value="RNaseH-like_sf"/>
</dbReference>
<dbReference type="PROSITE" id="PS50994">
    <property type="entry name" value="INTEGRASE"/>
    <property type="match status" value="1"/>
</dbReference>
<dbReference type="NCBIfam" id="NF033577">
    <property type="entry name" value="transpos_IS481"/>
    <property type="match status" value="1"/>
</dbReference>
<dbReference type="PANTHER" id="PTHR47515:SF2">
    <property type="entry name" value="INTEGRASE CORE DOMAIN PROTEIN"/>
    <property type="match status" value="1"/>
</dbReference>
<dbReference type="Pfam" id="PF13565">
    <property type="entry name" value="HTH_32"/>
    <property type="match status" value="1"/>
</dbReference>
<dbReference type="InterPro" id="IPR036388">
    <property type="entry name" value="WH-like_DNA-bd_sf"/>
</dbReference>
<dbReference type="GO" id="GO:0015074">
    <property type="term" value="P:DNA integration"/>
    <property type="evidence" value="ECO:0007669"/>
    <property type="project" value="InterPro"/>
</dbReference>
<dbReference type="Proteomes" id="UP000055590">
    <property type="component" value="Chromosome"/>
</dbReference>
<feature type="compositionally biased region" description="Low complexity" evidence="1">
    <location>
        <begin position="309"/>
        <end position="318"/>
    </location>
</feature>
<keyword evidence="4" id="KW-1185">Reference proteome</keyword>
<dbReference type="KEGG" id="vin:AKJ08_1153"/>
<dbReference type="GO" id="GO:0003676">
    <property type="term" value="F:nucleic acid binding"/>
    <property type="evidence" value="ECO:0007669"/>
    <property type="project" value="InterPro"/>
</dbReference>
<evidence type="ECO:0000313" key="4">
    <source>
        <dbReference type="Proteomes" id="UP000055590"/>
    </source>
</evidence>
<dbReference type="Pfam" id="PF13683">
    <property type="entry name" value="rve_3"/>
    <property type="match status" value="1"/>
</dbReference>
<dbReference type="InterPro" id="IPR009057">
    <property type="entry name" value="Homeodomain-like_sf"/>
</dbReference>
<dbReference type="SUPFAM" id="SSF53098">
    <property type="entry name" value="Ribonuclease H-like"/>
    <property type="match status" value="1"/>
</dbReference>
<reference evidence="3 4" key="1">
    <citation type="submission" date="2015-08" db="EMBL/GenBank/DDBJ databases">
        <authorList>
            <person name="Babu N.S."/>
            <person name="Beckwith C.J."/>
            <person name="Beseler K.G."/>
            <person name="Brison A."/>
            <person name="Carone J.V."/>
            <person name="Caskin T.P."/>
            <person name="Diamond M."/>
            <person name="Durham M.E."/>
            <person name="Foxe J.M."/>
            <person name="Go M."/>
            <person name="Henderson B.A."/>
            <person name="Jones I.B."/>
            <person name="McGettigan J.A."/>
            <person name="Micheletti S.J."/>
            <person name="Nasrallah M.E."/>
            <person name="Ortiz D."/>
            <person name="Piller C.R."/>
            <person name="Privatt S.R."/>
            <person name="Schneider S.L."/>
            <person name="Sharp S."/>
            <person name="Smith T.C."/>
            <person name="Stanton J.D."/>
            <person name="Ullery H.E."/>
            <person name="Wilson R.J."/>
            <person name="Serrano M.G."/>
            <person name="Buck G."/>
            <person name="Lee V."/>
            <person name="Wang Y."/>
            <person name="Carvalho R."/>
            <person name="Voegtly L."/>
            <person name="Shi R."/>
            <person name="Duckworth R."/>
            <person name="Johnson A."/>
            <person name="Loviza R."/>
            <person name="Walstead R."/>
            <person name="Shah Z."/>
            <person name="Kiflezghi M."/>
            <person name="Wade K."/>
            <person name="Ball S.L."/>
            <person name="Bradley K.W."/>
            <person name="Asai D.J."/>
            <person name="Bowman C.A."/>
            <person name="Russell D.A."/>
            <person name="Pope W.H."/>
            <person name="Jacobs-Sera D."/>
            <person name="Hendrix R.W."/>
            <person name="Hatfull G.F."/>
        </authorList>
    </citation>
    <scope>NUCLEOTIDE SEQUENCE [LARGE SCALE GENOMIC DNA]</scope>
    <source>
        <strain evidence="3 4">DSM 27710</strain>
    </source>
</reference>
<sequence length="405" mass="45877">MSRFDRSPKGESIMWKERTRVDERVQLVSEYLKGVQSMTAICRGFGVSRKTAYKWVSRYQADGPGGLEDRSRAPLSHPSRIEPMVVEALLTVRRAHPHWGPRKILAWLGRKQPQLALPSASTGSAILAKYGLARSRQARRRTPPFTDPFADADAPNRIWCADFKGDFKKGDGKRCYPVTFTDGISRYLLKCRALRSTKRIGVQPVFEAAFHEFGLPDRIRTDNGTPFASRGAGGLSQLSVWWVKLGICHERIEPGRPDQNGRHERMHRTLKQETISPAAPTFRAQQARFDRFQREYNEERPHEALGNAPPSSSYVVSPRSYPSRLPEIHYRDGLKVRKVAASGRMRWNGAMVTIGHALEGEWIGLEEADGLHHVYFGNVNLGFIDDQRPSLGLIRPPTKCWARVK</sequence>
<dbReference type="InterPro" id="IPR047656">
    <property type="entry name" value="IS481-like_transpos"/>
</dbReference>
<proteinExistence type="predicted"/>
<dbReference type="SUPFAM" id="SSF46689">
    <property type="entry name" value="Homeodomain-like"/>
    <property type="match status" value="1"/>
</dbReference>
<dbReference type="AlphaFoldDB" id="A0A0K1PBI6"/>
<dbReference type="PANTHER" id="PTHR47515">
    <property type="entry name" value="LOW CALCIUM RESPONSE LOCUS PROTEIN T"/>
    <property type="match status" value="1"/>
</dbReference>
<dbReference type="EMBL" id="CP012332">
    <property type="protein sequence ID" value="AKU90766.1"/>
    <property type="molecule type" value="Genomic_DNA"/>
</dbReference>
<feature type="region of interest" description="Disordered" evidence="1">
    <location>
        <begin position="297"/>
        <end position="318"/>
    </location>
</feature>
<organism evidence="3 4">
    <name type="scientific">Vulgatibacter incomptus</name>
    <dbReference type="NCBI Taxonomy" id="1391653"/>
    <lineage>
        <taxon>Bacteria</taxon>
        <taxon>Pseudomonadati</taxon>
        <taxon>Myxococcota</taxon>
        <taxon>Myxococcia</taxon>
        <taxon>Myxococcales</taxon>
        <taxon>Cystobacterineae</taxon>
        <taxon>Vulgatibacteraceae</taxon>
        <taxon>Vulgatibacter</taxon>
    </lineage>
</organism>
<gene>
    <name evidence="3" type="ORF">AKJ08_1153</name>
</gene>
<dbReference type="InterPro" id="IPR036397">
    <property type="entry name" value="RNaseH_sf"/>
</dbReference>
<accession>A0A0K1PBI6</accession>
<name>A0A0K1PBI6_9BACT</name>
<dbReference type="InterPro" id="IPR001584">
    <property type="entry name" value="Integrase_cat-core"/>
</dbReference>
<dbReference type="PATRIC" id="fig|1391653.3.peg.1193"/>
<dbReference type="Gene3D" id="3.30.420.10">
    <property type="entry name" value="Ribonuclease H-like superfamily/Ribonuclease H"/>
    <property type="match status" value="1"/>
</dbReference>
<dbReference type="Gene3D" id="1.10.10.10">
    <property type="entry name" value="Winged helix-like DNA-binding domain superfamily/Winged helix DNA-binding domain"/>
    <property type="match status" value="1"/>
</dbReference>
<evidence type="ECO:0000259" key="2">
    <source>
        <dbReference type="PROSITE" id="PS50994"/>
    </source>
</evidence>
<evidence type="ECO:0000256" key="1">
    <source>
        <dbReference type="SAM" id="MobiDB-lite"/>
    </source>
</evidence>
<feature type="domain" description="Integrase catalytic" evidence="2">
    <location>
        <begin position="151"/>
        <end position="317"/>
    </location>
</feature>